<dbReference type="Pfam" id="PF11367">
    <property type="entry name" value="Tail_completion_gp17"/>
    <property type="match status" value="1"/>
</dbReference>
<dbReference type="InterPro" id="IPR053745">
    <property type="entry name" value="Viral_Tail_Comp_sf"/>
</dbReference>
<protein>
    <submittedName>
        <fullName evidence="1">DUF3168 domain-containing protein</fullName>
    </submittedName>
</protein>
<dbReference type="AlphaFoldDB" id="A0AAX1UQP8"/>
<proteinExistence type="predicted"/>
<sequence>MSYAGAVALQAALYEHLSGQPTLAGVPIHDAVPRGGGRGTWILIGPEEVRDASDGSGRGARHDFTVSVMSDAAGFLAAKRVALALSDALVTAPPVLDRGRLVRLDFLKAVARRLGSGDARRIDLTFRARIEE</sequence>
<evidence type="ECO:0000313" key="1">
    <source>
        <dbReference type="EMBL" id="RHZ98060.1"/>
    </source>
</evidence>
<accession>A0AAX1UQP8</accession>
<dbReference type="Gene3D" id="3.30.2000.30">
    <property type="match status" value="1"/>
</dbReference>
<evidence type="ECO:0000313" key="2">
    <source>
        <dbReference type="Proteomes" id="UP000266305"/>
    </source>
</evidence>
<dbReference type="RefSeq" id="WP_118999212.1">
    <property type="nucleotide sequence ID" value="NZ_QWGP01000002.1"/>
</dbReference>
<dbReference type="Proteomes" id="UP000266305">
    <property type="component" value="Unassembled WGS sequence"/>
</dbReference>
<name>A0AAX1UQP8_CERSP</name>
<reference evidence="1 2" key="1">
    <citation type="submission" date="2018-08" db="EMBL/GenBank/DDBJ databases">
        <title>Draft genome sequence of Rhodobacter sphaeroides FY.</title>
        <authorList>
            <person name="Rayyan A."/>
            <person name="Meyer T.E."/>
            <person name="Kyndt J.A."/>
        </authorList>
    </citation>
    <scope>NUCLEOTIDE SEQUENCE [LARGE SCALE GENOMIC DNA]</scope>
    <source>
        <strain evidence="1 2">FY</strain>
    </source>
</reference>
<comment type="caution">
    <text evidence="1">The sequence shown here is derived from an EMBL/GenBank/DDBJ whole genome shotgun (WGS) entry which is preliminary data.</text>
</comment>
<organism evidence="1 2">
    <name type="scientific">Cereibacter sphaeroides</name>
    <name type="common">Rhodobacter sphaeroides</name>
    <dbReference type="NCBI Taxonomy" id="1063"/>
    <lineage>
        <taxon>Bacteria</taxon>
        <taxon>Pseudomonadati</taxon>
        <taxon>Pseudomonadota</taxon>
        <taxon>Alphaproteobacteria</taxon>
        <taxon>Rhodobacterales</taxon>
        <taxon>Paracoccaceae</taxon>
        <taxon>Cereibacter</taxon>
    </lineage>
</organism>
<gene>
    <name evidence="1" type="ORF">D1114_02280</name>
</gene>
<dbReference type="EMBL" id="QWGP01000002">
    <property type="protein sequence ID" value="RHZ98060.1"/>
    <property type="molecule type" value="Genomic_DNA"/>
</dbReference>
<dbReference type="InterPro" id="IPR021508">
    <property type="entry name" value="Gp17-like"/>
</dbReference>